<dbReference type="InterPro" id="IPR020905">
    <property type="entry name" value="NdhO"/>
</dbReference>
<keyword evidence="2" id="KW-0521">NADP</keyword>
<accession>A0AAW1YNM8</accession>
<organism evidence="8 9">
    <name type="scientific">Rubus argutus</name>
    <name type="common">Southern blackberry</name>
    <dbReference type="NCBI Taxonomy" id="59490"/>
    <lineage>
        <taxon>Eukaryota</taxon>
        <taxon>Viridiplantae</taxon>
        <taxon>Streptophyta</taxon>
        <taxon>Embryophyta</taxon>
        <taxon>Tracheophyta</taxon>
        <taxon>Spermatophyta</taxon>
        <taxon>Magnoliopsida</taxon>
        <taxon>eudicotyledons</taxon>
        <taxon>Gunneridae</taxon>
        <taxon>Pentapetalae</taxon>
        <taxon>rosids</taxon>
        <taxon>fabids</taxon>
        <taxon>Rosales</taxon>
        <taxon>Rosaceae</taxon>
        <taxon>Rosoideae</taxon>
        <taxon>Rosoideae incertae sedis</taxon>
        <taxon>Rubus</taxon>
    </lineage>
</organism>
<keyword evidence="5" id="KW-0520">NAD</keyword>
<dbReference type="Pfam" id="PF11910">
    <property type="entry name" value="NdhO"/>
    <property type="match status" value="1"/>
</dbReference>
<dbReference type="GO" id="GO:0016655">
    <property type="term" value="F:oxidoreductase activity, acting on NAD(P)H, quinone or similar compound as acceptor"/>
    <property type="evidence" value="ECO:0007669"/>
    <property type="project" value="InterPro"/>
</dbReference>
<evidence type="ECO:0000256" key="1">
    <source>
        <dbReference type="ARBA" id="ARBA00022719"/>
    </source>
</evidence>
<dbReference type="GO" id="GO:0005886">
    <property type="term" value="C:plasma membrane"/>
    <property type="evidence" value="ECO:0007669"/>
    <property type="project" value="InterPro"/>
</dbReference>
<evidence type="ECO:0000256" key="4">
    <source>
        <dbReference type="ARBA" id="ARBA00022967"/>
    </source>
</evidence>
<evidence type="ECO:0000256" key="5">
    <source>
        <dbReference type="ARBA" id="ARBA00023027"/>
    </source>
</evidence>
<keyword evidence="4" id="KW-1278">Translocase</keyword>
<keyword evidence="9" id="KW-1185">Reference proteome</keyword>
<feature type="compositionally biased region" description="Low complexity" evidence="7">
    <location>
        <begin position="55"/>
        <end position="65"/>
    </location>
</feature>
<dbReference type="PANTHER" id="PTHR36728:SF2">
    <property type="entry name" value="NAD(P)H-QUINONE OXIDOREDUCTASE SUBUNIT O, CHLOROPLASTIC"/>
    <property type="match status" value="1"/>
</dbReference>
<evidence type="ECO:0008006" key="10">
    <source>
        <dbReference type="Google" id="ProtNLM"/>
    </source>
</evidence>
<evidence type="ECO:0000256" key="6">
    <source>
        <dbReference type="ARBA" id="ARBA00023136"/>
    </source>
</evidence>
<keyword evidence="6" id="KW-0472">Membrane</keyword>
<feature type="region of interest" description="Disordered" evidence="7">
    <location>
        <begin position="1"/>
        <end position="79"/>
    </location>
</feature>
<reference evidence="8 9" key="1">
    <citation type="journal article" date="2023" name="G3 (Bethesda)">
        <title>A chromosome-length genome assembly and annotation of blackberry (Rubus argutus, cv. 'Hillquist').</title>
        <authorList>
            <person name="Bruna T."/>
            <person name="Aryal R."/>
            <person name="Dudchenko O."/>
            <person name="Sargent D.J."/>
            <person name="Mead D."/>
            <person name="Buti M."/>
            <person name="Cavallini A."/>
            <person name="Hytonen T."/>
            <person name="Andres J."/>
            <person name="Pham M."/>
            <person name="Weisz D."/>
            <person name="Mascagni F."/>
            <person name="Usai G."/>
            <person name="Natali L."/>
            <person name="Bassil N."/>
            <person name="Fernandez G.E."/>
            <person name="Lomsadze A."/>
            <person name="Armour M."/>
            <person name="Olukolu B."/>
            <person name="Poorten T."/>
            <person name="Britton C."/>
            <person name="Davik J."/>
            <person name="Ashrafi H."/>
            <person name="Aiden E.L."/>
            <person name="Borodovsky M."/>
            <person name="Worthington M."/>
        </authorList>
    </citation>
    <scope>NUCLEOTIDE SEQUENCE [LARGE SCALE GENOMIC DNA]</scope>
    <source>
        <strain evidence="8">PI 553951</strain>
    </source>
</reference>
<protein>
    <recommendedName>
        <fullName evidence="10">NADH dehydrogenase-like complex O</fullName>
    </recommendedName>
</protein>
<evidence type="ECO:0000313" key="9">
    <source>
        <dbReference type="Proteomes" id="UP001457282"/>
    </source>
</evidence>
<dbReference type="PANTHER" id="PTHR36728">
    <property type="entry name" value="NAD(P)H-QUINONE OXIDOREDUCTASE SUBUNIT O, CHLOROPLASTIC"/>
    <property type="match status" value="1"/>
</dbReference>
<dbReference type="Proteomes" id="UP001457282">
    <property type="component" value="Unassembled WGS sequence"/>
</dbReference>
<name>A0AAW1YNM8_RUBAR</name>
<dbReference type="AlphaFoldDB" id="A0AAW1YNM8"/>
<gene>
    <name evidence="8" type="ORF">M0R45_005609</name>
</gene>
<evidence type="ECO:0000256" key="2">
    <source>
        <dbReference type="ARBA" id="ARBA00022857"/>
    </source>
</evidence>
<evidence type="ECO:0000313" key="8">
    <source>
        <dbReference type="EMBL" id="KAK9950107.1"/>
    </source>
</evidence>
<dbReference type="GO" id="GO:0048038">
    <property type="term" value="F:quinone binding"/>
    <property type="evidence" value="ECO:0007669"/>
    <property type="project" value="UniProtKB-KW"/>
</dbReference>
<keyword evidence="3" id="KW-0618">Plastoquinone</keyword>
<evidence type="ECO:0000256" key="7">
    <source>
        <dbReference type="SAM" id="MobiDB-lite"/>
    </source>
</evidence>
<evidence type="ECO:0000256" key="3">
    <source>
        <dbReference type="ARBA" id="ARBA00022957"/>
    </source>
</evidence>
<sequence>MAFSPTLSRNSFPSLSPFPQTLRRNPLHVSPIRAVKAAAEPEKEKLKQAKTTQESSSNAQPSSSSTATGTIKPPKKPVYSMKKGQIVRVEKEKYLNSVNYLSVGHPPYYKGLDYIYEDRGEVLDLRIFETGEYALVAWVGVPTAPAWLPTDMLIKSEKLDYERL</sequence>
<comment type="caution">
    <text evidence="8">The sequence shown here is derived from an EMBL/GenBank/DDBJ whole genome shotgun (WGS) entry which is preliminary data.</text>
</comment>
<proteinExistence type="predicted"/>
<dbReference type="EMBL" id="JBEDUW010000001">
    <property type="protein sequence ID" value="KAK9950107.1"/>
    <property type="molecule type" value="Genomic_DNA"/>
</dbReference>
<keyword evidence="1" id="KW-0874">Quinone</keyword>
<feature type="compositionally biased region" description="Polar residues" evidence="7">
    <location>
        <begin position="1"/>
        <end position="23"/>
    </location>
</feature>